<dbReference type="Proteomes" id="UP000600026">
    <property type="component" value="Unassembled WGS sequence"/>
</dbReference>
<dbReference type="GeneID" id="96806873"/>
<dbReference type="EMBL" id="BNEE01000006">
    <property type="protein sequence ID" value="GHI86234.1"/>
    <property type="molecule type" value="Genomic_DNA"/>
</dbReference>
<reference evidence="1" key="1">
    <citation type="submission" date="2020-09" db="EMBL/GenBank/DDBJ databases">
        <title>Whole genome shotgun sequence of Streptomyces xanthophaeus NBRC 12829.</title>
        <authorList>
            <person name="Komaki H."/>
            <person name="Tamura T."/>
        </authorList>
    </citation>
    <scope>NUCLEOTIDE SEQUENCE</scope>
    <source>
        <strain evidence="1">NBRC 12829</strain>
    </source>
</reference>
<accession>A0A919GYG5</accession>
<dbReference type="RefSeq" id="WP_037895889.1">
    <property type="nucleotide sequence ID" value="NZ_BNEE01000006.1"/>
</dbReference>
<gene>
    <name evidence="1" type="ORF">Sxan_35980</name>
</gene>
<evidence type="ECO:0008006" key="3">
    <source>
        <dbReference type="Google" id="ProtNLM"/>
    </source>
</evidence>
<comment type="caution">
    <text evidence="1">The sequence shown here is derived from an EMBL/GenBank/DDBJ whole genome shotgun (WGS) entry which is preliminary data.</text>
</comment>
<proteinExistence type="predicted"/>
<name>A0A919GYG5_9ACTN</name>
<organism evidence="1 2">
    <name type="scientific">Streptomyces xanthophaeus</name>
    <dbReference type="NCBI Taxonomy" id="67385"/>
    <lineage>
        <taxon>Bacteria</taxon>
        <taxon>Bacillati</taxon>
        <taxon>Actinomycetota</taxon>
        <taxon>Actinomycetes</taxon>
        <taxon>Kitasatosporales</taxon>
        <taxon>Streptomycetaceae</taxon>
        <taxon>Streptomyces</taxon>
    </lineage>
</organism>
<sequence>MKSPDLVSGLPFLDAHELIVAAPVPTTWDSLNKWVARTHLGISSGFAHLVGTDPRTVTGTLPEEGSTFPGFAVAESVPCDRLTLMGRHRFAQYALIFVLSEHPAGTIIGARSHGLFPGFTGVAYRKLVIGSGGHRILVRRMLREIARNAERRHHG</sequence>
<dbReference type="AlphaFoldDB" id="A0A919GYG5"/>
<keyword evidence="2" id="KW-1185">Reference proteome</keyword>
<evidence type="ECO:0000313" key="1">
    <source>
        <dbReference type="EMBL" id="GHI86234.1"/>
    </source>
</evidence>
<evidence type="ECO:0000313" key="2">
    <source>
        <dbReference type="Proteomes" id="UP000600026"/>
    </source>
</evidence>
<protein>
    <recommendedName>
        <fullName evidence="3">DUF2867 domain-containing protein</fullName>
    </recommendedName>
</protein>